<evidence type="ECO:0000259" key="13">
    <source>
        <dbReference type="Pfam" id="PF00156"/>
    </source>
</evidence>
<feature type="domain" description="Phosphoribosyltransferase" evidence="13">
    <location>
        <begin position="8"/>
        <end position="141"/>
    </location>
</feature>
<evidence type="ECO:0000256" key="5">
    <source>
        <dbReference type="ARBA" id="ARBA00011895"/>
    </source>
</evidence>
<dbReference type="InterPro" id="IPR029057">
    <property type="entry name" value="PRTase-like"/>
</dbReference>
<organism evidence="14">
    <name type="scientific">hydrothermal vent metagenome</name>
    <dbReference type="NCBI Taxonomy" id="652676"/>
    <lineage>
        <taxon>unclassified sequences</taxon>
        <taxon>metagenomes</taxon>
        <taxon>ecological metagenomes</taxon>
    </lineage>
</organism>
<comment type="similarity">
    <text evidence="4">Belongs to the purine/pyrimidine phosphoribosyltransferase family.</text>
</comment>
<evidence type="ECO:0000256" key="1">
    <source>
        <dbReference type="ARBA" id="ARBA00001946"/>
    </source>
</evidence>
<dbReference type="GO" id="GO:0000166">
    <property type="term" value="F:nucleotide binding"/>
    <property type="evidence" value="ECO:0007669"/>
    <property type="project" value="UniProtKB-KW"/>
</dbReference>
<keyword evidence="9" id="KW-0479">Metal-binding</keyword>
<keyword evidence="11" id="KW-0547">Nucleotide-binding</keyword>
<evidence type="ECO:0000256" key="2">
    <source>
        <dbReference type="ARBA" id="ARBA00004496"/>
    </source>
</evidence>
<dbReference type="EMBL" id="UOEY01000103">
    <property type="protein sequence ID" value="VAW40475.1"/>
    <property type="molecule type" value="Genomic_DNA"/>
</dbReference>
<evidence type="ECO:0000256" key="10">
    <source>
        <dbReference type="ARBA" id="ARBA00022726"/>
    </source>
</evidence>
<reference evidence="14" key="1">
    <citation type="submission" date="2018-06" db="EMBL/GenBank/DDBJ databases">
        <authorList>
            <person name="Zhirakovskaya E."/>
        </authorList>
    </citation>
    <scope>NUCLEOTIDE SEQUENCE</scope>
</reference>
<dbReference type="GO" id="GO:0000287">
    <property type="term" value="F:magnesium ion binding"/>
    <property type="evidence" value="ECO:0007669"/>
    <property type="project" value="TreeGrafter"/>
</dbReference>
<evidence type="ECO:0000256" key="6">
    <source>
        <dbReference type="ARBA" id="ARBA00022490"/>
    </source>
</evidence>
<keyword evidence="7 14" id="KW-0328">Glycosyltransferase</keyword>
<dbReference type="FunFam" id="3.40.50.2020:FF:000006">
    <property type="entry name" value="Hypoxanthine phosphoribosyltransferase"/>
    <property type="match status" value="1"/>
</dbReference>
<evidence type="ECO:0000256" key="12">
    <source>
        <dbReference type="ARBA" id="ARBA00022842"/>
    </source>
</evidence>
<dbReference type="PANTHER" id="PTHR43340">
    <property type="entry name" value="HYPOXANTHINE-GUANINE PHOSPHORIBOSYLTRANSFERASE"/>
    <property type="match status" value="1"/>
</dbReference>
<sequence>VIELGQLITADYRGKNLVMIGVLNGAFIFLADLVRAVTTAHEIDFIKVASYGDSASSSGTIRLVKDVEIDVAGKDILLVEDIVDSGRTLAWLAGNFAGKQAASVRACALIDKRERRETEVGIDYTGFVLEQGFLVGYGLDYAQQYRHLPEIFALIF</sequence>
<evidence type="ECO:0000256" key="7">
    <source>
        <dbReference type="ARBA" id="ARBA00022676"/>
    </source>
</evidence>
<evidence type="ECO:0000256" key="3">
    <source>
        <dbReference type="ARBA" id="ARBA00004669"/>
    </source>
</evidence>
<dbReference type="GO" id="GO:0006166">
    <property type="term" value="P:purine ribonucleoside salvage"/>
    <property type="evidence" value="ECO:0007669"/>
    <property type="project" value="UniProtKB-KW"/>
</dbReference>
<dbReference type="GO" id="GO:0046100">
    <property type="term" value="P:hypoxanthine metabolic process"/>
    <property type="evidence" value="ECO:0007669"/>
    <property type="project" value="TreeGrafter"/>
</dbReference>
<keyword evidence="10" id="KW-0660">Purine salvage</keyword>
<name>A0A3B0VA30_9ZZZZ</name>
<evidence type="ECO:0000256" key="4">
    <source>
        <dbReference type="ARBA" id="ARBA00008391"/>
    </source>
</evidence>
<accession>A0A3B0VA30</accession>
<dbReference type="GO" id="GO:0006178">
    <property type="term" value="P:guanine salvage"/>
    <property type="evidence" value="ECO:0007669"/>
    <property type="project" value="TreeGrafter"/>
</dbReference>
<dbReference type="PANTHER" id="PTHR43340:SF1">
    <property type="entry name" value="HYPOXANTHINE PHOSPHORIBOSYLTRANSFERASE"/>
    <property type="match status" value="1"/>
</dbReference>
<dbReference type="InterPro" id="IPR000836">
    <property type="entry name" value="PRTase_dom"/>
</dbReference>
<dbReference type="EC" id="2.4.2.8" evidence="5"/>
<dbReference type="Gene3D" id="3.40.50.2020">
    <property type="match status" value="1"/>
</dbReference>
<dbReference type="Pfam" id="PF00156">
    <property type="entry name" value="Pribosyltran"/>
    <property type="match status" value="1"/>
</dbReference>
<dbReference type="CDD" id="cd06223">
    <property type="entry name" value="PRTases_typeI"/>
    <property type="match status" value="1"/>
</dbReference>
<dbReference type="InterPro" id="IPR005904">
    <property type="entry name" value="Hxn_phspho_trans"/>
</dbReference>
<comment type="cofactor">
    <cofactor evidence="1">
        <name>Mg(2+)</name>
        <dbReference type="ChEBI" id="CHEBI:18420"/>
    </cofactor>
</comment>
<evidence type="ECO:0000256" key="11">
    <source>
        <dbReference type="ARBA" id="ARBA00022741"/>
    </source>
</evidence>
<dbReference type="GO" id="GO:0004422">
    <property type="term" value="F:hypoxanthine phosphoribosyltransferase activity"/>
    <property type="evidence" value="ECO:0007669"/>
    <property type="project" value="InterPro"/>
</dbReference>
<comment type="subcellular location">
    <subcellularLocation>
        <location evidence="2">Cytoplasm</location>
    </subcellularLocation>
</comment>
<dbReference type="AlphaFoldDB" id="A0A3B0VA30"/>
<evidence type="ECO:0000313" key="14">
    <source>
        <dbReference type="EMBL" id="VAW40475.1"/>
    </source>
</evidence>
<dbReference type="GO" id="GO:0005829">
    <property type="term" value="C:cytosol"/>
    <property type="evidence" value="ECO:0007669"/>
    <property type="project" value="TreeGrafter"/>
</dbReference>
<comment type="pathway">
    <text evidence="3">Purine metabolism; IMP biosynthesis via salvage pathway; IMP from hypoxanthine: step 1/1.</text>
</comment>
<evidence type="ECO:0000256" key="8">
    <source>
        <dbReference type="ARBA" id="ARBA00022679"/>
    </source>
</evidence>
<feature type="non-terminal residue" evidence="14">
    <location>
        <position position="1"/>
    </location>
</feature>
<dbReference type="NCBIfam" id="TIGR01203">
    <property type="entry name" value="HGPRTase"/>
    <property type="match status" value="1"/>
</dbReference>
<proteinExistence type="inferred from homology"/>
<dbReference type="GO" id="GO:0032263">
    <property type="term" value="P:GMP salvage"/>
    <property type="evidence" value="ECO:0007669"/>
    <property type="project" value="TreeGrafter"/>
</dbReference>
<keyword evidence="12" id="KW-0460">Magnesium</keyword>
<gene>
    <name evidence="14" type="ORF">MNBD_DELTA04-1817</name>
</gene>
<protein>
    <recommendedName>
        <fullName evidence="5">hypoxanthine phosphoribosyltransferase</fullName>
        <ecNumber evidence="5">2.4.2.8</ecNumber>
    </recommendedName>
</protein>
<keyword evidence="8 14" id="KW-0808">Transferase</keyword>
<keyword evidence="6" id="KW-0963">Cytoplasm</keyword>
<dbReference type="GO" id="GO:0032264">
    <property type="term" value="P:IMP salvage"/>
    <property type="evidence" value="ECO:0007669"/>
    <property type="project" value="TreeGrafter"/>
</dbReference>
<dbReference type="InterPro" id="IPR050408">
    <property type="entry name" value="HGPRT"/>
</dbReference>
<dbReference type="SUPFAM" id="SSF53271">
    <property type="entry name" value="PRTase-like"/>
    <property type="match status" value="1"/>
</dbReference>
<evidence type="ECO:0000256" key="9">
    <source>
        <dbReference type="ARBA" id="ARBA00022723"/>
    </source>
</evidence>